<dbReference type="PANTHER" id="PTHR43223:SF2">
    <property type="entry name" value="METALLO-BETA-LACTAMASE DOMAIN-CONTAINING PROTEIN"/>
    <property type="match status" value="1"/>
</dbReference>
<protein>
    <submittedName>
        <fullName evidence="3">MBL fold metallo-hydrolase</fullName>
    </submittedName>
</protein>
<dbReference type="InterPro" id="IPR036866">
    <property type="entry name" value="RibonucZ/Hydroxyglut_hydro"/>
</dbReference>
<feature type="chain" id="PRO_5030623593" evidence="1">
    <location>
        <begin position="33"/>
        <end position="455"/>
    </location>
</feature>
<dbReference type="GO" id="GO:0016787">
    <property type="term" value="F:hydrolase activity"/>
    <property type="evidence" value="ECO:0007669"/>
    <property type="project" value="UniProtKB-KW"/>
</dbReference>
<keyword evidence="3" id="KW-0378">Hydrolase</keyword>
<dbReference type="SUPFAM" id="SSF56281">
    <property type="entry name" value="Metallo-hydrolase/oxidoreductase"/>
    <property type="match status" value="1"/>
</dbReference>
<dbReference type="InterPro" id="IPR001279">
    <property type="entry name" value="Metallo-B-lactamas"/>
</dbReference>
<evidence type="ECO:0000256" key="1">
    <source>
        <dbReference type="SAM" id="SignalP"/>
    </source>
</evidence>
<dbReference type="InterPro" id="IPR038536">
    <property type="entry name" value="Alkyl/aryl-sulf_dimr_sf"/>
</dbReference>
<reference evidence="3 4" key="1">
    <citation type="submission" date="2020-07" db="EMBL/GenBank/DDBJ databases">
        <title>Halieaceae bacterium, F7430, whole genome shotgun sequencing project.</title>
        <authorList>
            <person name="Jiang S."/>
            <person name="Liu Z.W."/>
            <person name="Du Z.J."/>
        </authorList>
    </citation>
    <scope>NUCLEOTIDE SEQUENCE [LARGE SCALE GENOMIC DNA]</scope>
    <source>
        <strain evidence="3 4">F7430</strain>
    </source>
</reference>
<dbReference type="EMBL" id="JACFXU010000015">
    <property type="protein sequence ID" value="MBA6413678.1"/>
    <property type="molecule type" value="Genomic_DNA"/>
</dbReference>
<evidence type="ECO:0000313" key="4">
    <source>
        <dbReference type="Proteomes" id="UP000539350"/>
    </source>
</evidence>
<name>A0A7W2TXB8_9GAMM</name>
<dbReference type="InterPro" id="IPR052195">
    <property type="entry name" value="Bact_Alkyl/Aryl-Sulfatase"/>
</dbReference>
<organism evidence="3 4">
    <name type="scientific">Sediminihaliea albiluteola</name>
    <dbReference type="NCBI Taxonomy" id="2758564"/>
    <lineage>
        <taxon>Bacteria</taxon>
        <taxon>Pseudomonadati</taxon>
        <taxon>Pseudomonadota</taxon>
        <taxon>Gammaproteobacteria</taxon>
        <taxon>Cellvibrionales</taxon>
        <taxon>Halieaceae</taxon>
        <taxon>Sediminihaliea</taxon>
    </lineage>
</organism>
<dbReference type="InterPro" id="IPR029228">
    <property type="entry name" value="Alkyl_sulf_dimr"/>
</dbReference>
<dbReference type="SMART" id="SM00849">
    <property type="entry name" value="Lactamase_B"/>
    <property type="match status" value="1"/>
</dbReference>
<gene>
    <name evidence="3" type="ORF">H2508_11215</name>
</gene>
<dbReference type="Pfam" id="PF14863">
    <property type="entry name" value="Alkyl_sulf_dimr"/>
    <property type="match status" value="1"/>
</dbReference>
<evidence type="ECO:0000313" key="3">
    <source>
        <dbReference type="EMBL" id="MBA6413678.1"/>
    </source>
</evidence>
<dbReference type="Gene3D" id="3.60.15.30">
    <property type="entry name" value="Metallo-beta-lactamase domain"/>
    <property type="match status" value="1"/>
</dbReference>
<sequence length="455" mass="51240">MKCSTDKSSLAQWLRYLALLICSASALSYAGADVDERVDDLTRLSHSVTALNDFIYRIDGQGSIFLINTSEGSVLIDVGSDEKQGAEQKRLAQELASGPIRKIILSHFHSDHVAALPVWEEELSQGLPIVTHQRYAYMSQIQRELSPFFNRRYKILYGDLVDESPKEERSYWQLEPEHEVYVGKPYSFSLGAVDFEIIAMNNTGEGEDGLLVWLPQHKILFVGDMFGPIYPMFPNLYTVRGEKYRDALDYIDSLDFILSLQPEMMVCSHFCSLNDPQEIQNSVLKMRDAVQYVWDEVVEGMNAGKSLWQLMDEISLPKDFAISQGHGKVSWSVRAIWETVSGWYHYQHVADLYPVPVASVYGDVVAAAGGVGSLLQKAKERQLAGELVHALRLLDILRDSETEEVLTLRLAVLDGLLEQAQALRNYSEIGLLRHDRQQSAERLKFITGDVVGSAT</sequence>
<feature type="signal peptide" evidence="1">
    <location>
        <begin position="1"/>
        <end position="32"/>
    </location>
</feature>
<dbReference type="PANTHER" id="PTHR43223">
    <property type="entry name" value="ALKYL/ARYL-SULFATASE"/>
    <property type="match status" value="1"/>
</dbReference>
<dbReference type="AlphaFoldDB" id="A0A7W2TXB8"/>
<dbReference type="Gene3D" id="1.25.40.880">
    <property type="entry name" value="Alkyl sulfatase, dimerisation domain"/>
    <property type="match status" value="1"/>
</dbReference>
<dbReference type="RefSeq" id="WP_182173498.1">
    <property type="nucleotide sequence ID" value="NZ_JACFXU010000015.1"/>
</dbReference>
<dbReference type="GO" id="GO:0046983">
    <property type="term" value="F:protein dimerization activity"/>
    <property type="evidence" value="ECO:0007669"/>
    <property type="project" value="InterPro"/>
</dbReference>
<keyword evidence="4" id="KW-1185">Reference proteome</keyword>
<accession>A0A7W2TXB8</accession>
<evidence type="ECO:0000259" key="2">
    <source>
        <dbReference type="SMART" id="SM00849"/>
    </source>
</evidence>
<comment type="caution">
    <text evidence="3">The sequence shown here is derived from an EMBL/GenBank/DDBJ whole genome shotgun (WGS) entry which is preliminary data.</text>
</comment>
<dbReference type="Pfam" id="PF00753">
    <property type="entry name" value="Lactamase_B"/>
    <property type="match status" value="1"/>
</dbReference>
<feature type="domain" description="Metallo-beta-lactamase" evidence="2">
    <location>
        <begin position="61"/>
        <end position="269"/>
    </location>
</feature>
<keyword evidence="1" id="KW-0732">Signal</keyword>
<proteinExistence type="predicted"/>
<dbReference type="Proteomes" id="UP000539350">
    <property type="component" value="Unassembled WGS sequence"/>
</dbReference>